<keyword evidence="3" id="KW-0238">DNA-binding</keyword>
<dbReference type="AlphaFoldDB" id="A0AAU6WCS7"/>
<protein>
    <submittedName>
        <fullName evidence="6">LysR family transcriptional regulator</fullName>
    </submittedName>
</protein>
<accession>A0AAU6WCS7</accession>
<sequence length="308" mass="33464">MDSDVTVRRSLAHWLQFSSLELLVGIADHGSLSAGARATGMAQSNASRALKTLERRLGYSLVTRKTSGSTLTAEGVLTVQWAREALAGLNVFAAGVRSLAEHGQKELEFGASMTVAEYLAPSWIGALHEQLPQVTPRMRIMNSHDVIQAVEHEELSLGFVETPDLPAVLKSREVFRDEMLIVVSPNHPWAVRDSPVTVEELQETALIEREKGSGTRAFLDALTTAQRAEPIAEFNSNATICQLVAGAMGPAVLSHLAVESQLEQGILVQVPIAGPPLTRELRAIWREDRILNSNQSALLDIALSKQPK</sequence>
<dbReference type="GO" id="GO:0000976">
    <property type="term" value="F:transcription cis-regulatory region binding"/>
    <property type="evidence" value="ECO:0007669"/>
    <property type="project" value="TreeGrafter"/>
</dbReference>
<evidence type="ECO:0000259" key="5">
    <source>
        <dbReference type="PROSITE" id="PS50931"/>
    </source>
</evidence>
<feature type="domain" description="HTH lysR-type" evidence="5">
    <location>
        <begin position="15"/>
        <end position="72"/>
    </location>
</feature>
<dbReference type="EMBL" id="CP125942">
    <property type="protein sequence ID" value="XAO45470.1"/>
    <property type="molecule type" value="Genomic_DNA"/>
</dbReference>
<dbReference type="InterPro" id="IPR000847">
    <property type="entry name" value="LysR_HTH_N"/>
</dbReference>
<dbReference type="InterPro" id="IPR036388">
    <property type="entry name" value="WH-like_DNA-bd_sf"/>
</dbReference>
<dbReference type="PROSITE" id="PS50931">
    <property type="entry name" value="HTH_LYSR"/>
    <property type="match status" value="1"/>
</dbReference>
<comment type="similarity">
    <text evidence="1">Belongs to the LysR transcriptional regulatory family.</text>
</comment>
<dbReference type="InterPro" id="IPR036390">
    <property type="entry name" value="WH_DNA-bd_sf"/>
</dbReference>
<evidence type="ECO:0000313" key="6">
    <source>
        <dbReference type="EMBL" id="XAO45470.1"/>
    </source>
</evidence>
<keyword evidence="4" id="KW-0804">Transcription</keyword>
<gene>
    <name evidence="6" type="ORF">QMQ05_14140</name>
</gene>
<keyword evidence="2" id="KW-0805">Transcription regulation</keyword>
<name>A0AAU6WCS7_9MICC</name>
<dbReference type="KEGG" id="gey:QMQ05_14140"/>
<dbReference type="SUPFAM" id="SSF53850">
    <property type="entry name" value="Periplasmic binding protein-like II"/>
    <property type="match status" value="1"/>
</dbReference>
<dbReference type="InterPro" id="IPR005119">
    <property type="entry name" value="LysR_subst-bd"/>
</dbReference>
<evidence type="ECO:0000256" key="2">
    <source>
        <dbReference type="ARBA" id="ARBA00023015"/>
    </source>
</evidence>
<dbReference type="Gene3D" id="3.40.190.10">
    <property type="entry name" value="Periplasmic binding protein-like II"/>
    <property type="match status" value="2"/>
</dbReference>
<evidence type="ECO:0000313" key="7">
    <source>
        <dbReference type="Proteomes" id="UP001486888"/>
    </source>
</evidence>
<reference evidence="6 7" key="1">
    <citation type="submission" date="2023-05" db="EMBL/GenBank/DDBJ databases">
        <title>Glutamicibacter sp. B1, complete genome.</title>
        <authorList>
            <person name="Long Y.H."/>
            <person name="Fang T."/>
            <person name="Li X.Y."/>
        </authorList>
    </citation>
    <scope>NUCLEOTIDE SEQUENCE [LARGE SCALE GENOMIC DNA]</scope>
    <source>
        <strain evidence="6 7">B1</strain>
    </source>
</reference>
<dbReference type="PANTHER" id="PTHR30126">
    <property type="entry name" value="HTH-TYPE TRANSCRIPTIONAL REGULATOR"/>
    <property type="match status" value="1"/>
</dbReference>
<dbReference type="SUPFAM" id="SSF46785">
    <property type="entry name" value="Winged helix' DNA-binding domain"/>
    <property type="match status" value="1"/>
</dbReference>
<evidence type="ECO:0000256" key="3">
    <source>
        <dbReference type="ARBA" id="ARBA00023125"/>
    </source>
</evidence>
<dbReference type="Proteomes" id="UP001486888">
    <property type="component" value="Chromosome"/>
</dbReference>
<dbReference type="RefSeq" id="WP_345471011.1">
    <property type="nucleotide sequence ID" value="NZ_CP125942.1"/>
</dbReference>
<organism evidence="6 7">
    <name type="scientific">Glutamicibacter ectropisis</name>
    <dbReference type="NCBI Taxonomy" id="3046593"/>
    <lineage>
        <taxon>Bacteria</taxon>
        <taxon>Bacillati</taxon>
        <taxon>Actinomycetota</taxon>
        <taxon>Actinomycetes</taxon>
        <taxon>Micrococcales</taxon>
        <taxon>Micrococcaceae</taxon>
        <taxon>Glutamicibacter</taxon>
    </lineage>
</organism>
<keyword evidence="7" id="KW-1185">Reference proteome</keyword>
<evidence type="ECO:0000256" key="4">
    <source>
        <dbReference type="ARBA" id="ARBA00023163"/>
    </source>
</evidence>
<dbReference type="Pfam" id="PF03466">
    <property type="entry name" value="LysR_substrate"/>
    <property type="match status" value="1"/>
</dbReference>
<evidence type="ECO:0000256" key="1">
    <source>
        <dbReference type="ARBA" id="ARBA00009437"/>
    </source>
</evidence>
<dbReference type="GO" id="GO:0003700">
    <property type="term" value="F:DNA-binding transcription factor activity"/>
    <property type="evidence" value="ECO:0007669"/>
    <property type="project" value="InterPro"/>
</dbReference>
<dbReference type="Pfam" id="PF00126">
    <property type="entry name" value="HTH_1"/>
    <property type="match status" value="1"/>
</dbReference>
<dbReference type="PANTHER" id="PTHR30126:SF39">
    <property type="entry name" value="HTH-TYPE TRANSCRIPTIONAL REGULATOR CYSL"/>
    <property type="match status" value="1"/>
</dbReference>
<dbReference type="Gene3D" id="1.10.10.10">
    <property type="entry name" value="Winged helix-like DNA-binding domain superfamily/Winged helix DNA-binding domain"/>
    <property type="match status" value="1"/>
</dbReference>
<proteinExistence type="inferred from homology"/>